<feature type="region of interest" description="Disordered" evidence="1">
    <location>
        <begin position="138"/>
        <end position="158"/>
    </location>
</feature>
<dbReference type="InterPro" id="IPR025959">
    <property type="entry name" value="Winged_HTH_dom"/>
</dbReference>
<comment type="caution">
    <text evidence="3">The sequence shown here is derived from an EMBL/GenBank/DDBJ whole genome shotgun (WGS) entry which is preliminary data.</text>
</comment>
<proteinExistence type="predicted"/>
<organism evidence="3 4">
    <name type="scientific">Vibrio toranzoniae</name>
    <dbReference type="NCBI Taxonomy" id="1194427"/>
    <lineage>
        <taxon>Bacteria</taxon>
        <taxon>Pseudomonadati</taxon>
        <taxon>Pseudomonadota</taxon>
        <taxon>Gammaproteobacteria</taxon>
        <taxon>Vibrionales</taxon>
        <taxon>Vibrionaceae</taxon>
        <taxon>Vibrio</taxon>
    </lineage>
</organism>
<protein>
    <recommendedName>
        <fullName evidence="2">Winged helix-turn helix domain-containing protein</fullName>
    </recommendedName>
</protein>
<sequence length="158" mass="18292">MKHDFPSLINSTSNARLRMRYLSVSHFVDGKSRTQIAKYLKVSRVSVNKWVKAYLDNGLEGLQEKPHLGKPHRLTDEQKSQLKEYVIEHAVNENGGRLQARDIGRYIESNFNTSYKKSALYQLLHDIGLSWITTRSKHPKQSVEAQETFKKIPNRNDP</sequence>
<reference evidence="3 4" key="1">
    <citation type="submission" date="2015-11" db="EMBL/GenBank/DDBJ databases">
        <title>Draft WGS of Vibrio toranzoniae.</title>
        <authorList>
            <person name="Lasa A."/>
            <person name="Romalde J.L."/>
        </authorList>
    </citation>
    <scope>NUCLEOTIDE SEQUENCE [LARGE SCALE GENOMIC DNA]</scope>
    <source>
        <strain evidence="3 4">Vb 10.8</strain>
    </source>
</reference>
<name>A0A109D7J4_9VIBR</name>
<evidence type="ECO:0000313" key="4">
    <source>
        <dbReference type="Proteomes" id="UP000057389"/>
    </source>
</evidence>
<gene>
    <name evidence="3" type="ORF">APQ14_12750</name>
</gene>
<feature type="compositionally biased region" description="Basic and acidic residues" evidence="1">
    <location>
        <begin position="147"/>
        <end position="158"/>
    </location>
</feature>
<evidence type="ECO:0000259" key="2">
    <source>
        <dbReference type="Pfam" id="PF13592"/>
    </source>
</evidence>
<evidence type="ECO:0000313" key="3">
    <source>
        <dbReference type="EMBL" id="KWU00326.1"/>
    </source>
</evidence>
<feature type="domain" description="Winged helix-turn helix" evidence="2">
    <location>
        <begin position="96"/>
        <end position="151"/>
    </location>
</feature>
<keyword evidence="4" id="KW-1185">Reference proteome</keyword>
<dbReference type="InterPro" id="IPR009057">
    <property type="entry name" value="Homeodomain-like_sf"/>
</dbReference>
<accession>A0A109D7J4</accession>
<dbReference type="SUPFAM" id="SSF46689">
    <property type="entry name" value="Homeodomain-like"/>
    <property type="match status" value="1"/>
</dbReference>
<dbReference type="AlphaFoldDB" id="A0A109D7J4"/>
<dbReference type="Proteomes" id="UP000057389">
    <property type="component" value="Unassembled WGS sequence"/>
</dbReference>
<dbReference type="Pfam" id="PF13384">
    <property type="entry name" value="HTH_23"/>
    <property type="match status" value="1"/>
</dbReference>
<dbReference type="EMBL" id="LMXU01000028">
    <property type="protein sequence ID" value="KWU00326.1"/>
    <property type="molecule type" value="Genomic_DNA"/>
</dbReference>
<dbReference type="Pfam" id="PF13592">
    <property type="entry name" value="HTH_33"/>
    <property type="match status" value="1"/>
</dbReference>
<evidence type="ECO:0000256" key="1">
    <source>
        <dbReference type="SAM" id="MobiDB-lite"/>
    </source>
</evidence>